<dbReference type="InterPro" id="IPR053864">
    <property type="entry name" value="DUF6933"/>
</dbReference>
<dbReference type="Pfam" id="PF22016">
    <property type="entry name" value="DUF6933"/>
    <property type="match status" value="1"/>
</dbReference>
<dbReference type="OrthoDB" id="6947307at2"/>
<evidence type="ECO:0000313" key="3">
    <source>
        <dbReference type="Proteomes" id="UP000281474"/>
    </source>
</evidence>
<reference evidence="2 3" key="1">
    <citation type="submission" date="2018-09" db="EMBL/GenBank/DDBJ databases">
        <title>Phylogeny of the Shewanellaceae, and recommendation for two new genera, Pseudoshewanella and Parashewanella.</title>
        <authorList>
            <person name="Wang G."/>
        </authorList>
    </citation>
    <scope>NUCLEOTIDE SEQUENCE [LARGE SCALE GENOMIC DNA]</scope>
    <source>
        <strain evidence="2 3">C51</strain>
    </source>
</reference>
<keyword evidence="3" id="KW-1185">Reference proteome</keyword>
<dbReference type="AlphaFoldDB" id="A0A3L8PR84"/>
<sequence>MLAFNCTKAAADFFTIVRKGQQYTLIQQSPNNSIAEDIQQTDTLSGKNNFHWHWVLHCVSIKRKKYLLAMDYLSRYCLAFPAPKKGDDSAFLTSGAKISGACPRAG</sequence>
<dbReference type="EMBL" id="QZEI01000122">
    <property type="protein sequence ID" value="RLV57890.1"/>
    <property type="molecule type" value="Genomic_DNA"/>
</dbReference>
<accession>A0A3L8PR84</accession>
<evidence type="ECO:0000259" key="1">
    <source>
        <dbReference type="Pfam" id="PF22016"/>
    </source>
</evidence>
<dbReference type="RefSeq" id="WP_121840768.1">
    <property type="nucleotide sequence ID" value="NZ_ML014871.1"/>
</dbReference>
<organism evidence="2 3">
    <name type="scientific">Parashewanella curva</name>
    <dbReference type="NCBI Taxonomy" id="2338552"/>
    <lineage>
        <taxon>Bacteria</taxon>
        <taxon>Pseudomonadati</taxon>
        <taxon>Pseudomonadota</taxon>
        <taxon>Gammaproteobacteria</taxon>
        <taxon>Alteromonadales</taxon>
        <taxon>Shewanellaceae</taxon>
        <taxon>Parashewanella</taxon>
    </lineage>
</organism>
<comment type="caution">
    <text evidence="2">The sequence shown here is derived from an EMBL/GenBank/DDBJ whole genome shotgun (WGS) entry which is preliminary data.</text>
</comment>
<proteinExistence type="predicted"/>
<dbReference type="Proteomes" id="UP000281474">
    <property type="component" value="Unassembled WGS sequence"/>
</dbReference>
<evidence type="ECO:0000313" key="2">
    <source>
        <dbReference type="EMBL" id="RLV57890.1"/>
    </source>
</evidence>
<name>A0A3L8PR84_9GAMM</name>
<protein>
    <recommendedName>
        <fullName evidence="1">DUF6933 domain-containing protein</fullName>
    </recommendedName>
</protein>
<gene>
    <name evidence="2" type="ORF">D5018_20110</name>
</gene>
<feature type="domain" description="DUF6933" evidence="1">
    <location>
        <begin position="36"/>
        <end position="91"/>
    </location>
</feature>